<name>A0ABU2JZ40_9ACTN</name>
<dbReference type="EMBL" id="JAVREO010000022">
    <property type="protein sequence ID" value="MDT0270021.1"/>
    <property type="molecule type" value="Genomic_DNA"/>
</dbReference>
<keyword evidence="2" id="KW-1185">Reference proteome</keyword>
<reference evidence="2" key="1">
    <citation type="submission" date="2023-07" db="EMBL/GenBank/DDBJ databases">
        <title>30 novel species of actinomycetes from the DSMZ collection.</title>
        <authorList>
            <person name="Nouioui I."/>
        </authorList>
    </citation>
    <scope>NUCLEOTIDE SEQUENCE [LARGE SCALE GENOMIC DNA]</scope>
    <source>
        <strain evidence="2">DSM 44915</strain>
    </source>
</reference>
<organism evidence="1 2">
    <name type="scientific">Streptomyces chisholmiae</name>
    <dbReference type="NCBI Taxonomy" id="3075540"/>
    <lineage>
        <taxon>Bacteria</taxon>
        <taxon>Bacillati</taxon>
        <taxon>Actinomycetota</taxon>
        <taxon>Actinomycetes</taxon>
        <taxon>Kitasatosporales</taxon>
        <taxon>Streptomycetaceae</taxon>
        <taxon>Streptomyces</taxon>
    </lineage>
</organism>
<comment type="caution">
    <text evidence="1">The sequence shown here is derived from an EMBL/GenBank/DDBJ whole genome shotgun (WGS) entry which is preliminary data.</text>
</comment>
<dbReference type="Proteomes" id="UP001183410">
    <property type="component" value="Unassembled WGS sequence"/>
</dbReference>
<gene>
    <name evidence="1" type="ORF">RM844_27450</name>
</gene>
<sequence>MAFEDAASYLARAAWRPAVQGPLAEIWESDAESSLRVMVPKVESAPDYPRMMRGLTQELARIEGRSPDQVREDMARQFLDITKLRAVSEGEIDDTIPLQAGIALFDSAKRLVTASAASTLMRQGNFGRNMPKRAIRHARQVRLGHTMHGSYIIPIISRARSSDVQSDSDGLDDQPKLNLAVEEARFDRRVATTMAHALDVLEQMAVTRDRLPSTADVHDAVAEGVSRELCDAVSQVLMTGQVDSYDIRFQWAPAATPPRLLTDRSVFPKEAVRVVGEIASTLRSSERIEEQVIFGIVTSCSALLNEGNGRVVVQASIGGRVRTVKFDLDWPVFGLASRYMAERRPVFVRGILHMPSGRQATMDVSAFGPDPSTMTLDEVLEPPEIAVALREDADGAEGAAGA</sequence>
<evidence type="ECO:0000313" key="2">
    <source>
        <dbReference type="Proteomes" id="UP001183410"/>
    </source>
</evidence>
<accession>A0ABU2JZ40</accession>
<protein>
    <submittedName>
        <fullName evidence="1">Uncharacterized protein</fullName>
    </submittedName>
</protein>
<evidence type="ECO:0000313" key="1">
    <source>
        <dbReference type="EMBL" id="MDT0270021.1"/>
    </source>
</evidence>
<proteinExistence type="predicted"/>